<dbReference type="SMART" id="SM00320">
    <property type="entry name" value="WD40"/>
    <property type="match status" value="3"/>
</dbReference>
<dbReference type="Pfam" id="PF08238">
    <property type="entry name" value="Sel1"/>
    <property type="match status" value="9"/>
</dbReference>
<dbReference type="InterPro" id="IPR011990">
    <property type="entry name" value="TPR-like_helical_dom_sf"/>
</dbReference>
<dbReference type="InterPro" id="IPR036322">
    <property type="entry name" value="WD40_repeat_dom_sf"/>
</dbReference>
<feature type="repeat" description="WD" evidence="2">
    <location>
        <begin position="149"/>
        <end position="182"/>
    </location>
</feature>
<dbReference type="Gene3D" id="2.130.10.10">
    <property type="entry name" value="YVTN repeat-like/Quinoprotein amine dehydrogenase"/>
    <property type="match status" value="1"/>
</dbReference>
<dbReference type="SUPFAM" id="SSF50978">
    <property type="entry name" value="WD40 repeat-like"/>
    <property type="match status" value="1"/>
</dbReference>
<keyword evidence="6" id="KW-1185">Reference proteome</keyword>
<dbReference type="Gene3D" id="1.25.40.10">
    <property type="entry name" value="Tetratricopeptide repeat domain"/>
    <property type="match status" value="3"/>
</dbReference>
<feature type="region of interest" description="Disordered" evidence="3">
    <location>
        <begin position="1111"/>
        <end position="1143"/>
    </location>
</feature>
<accession>A0A9P7YZ13</accession>
<proteinExistence type="inferred from homology"/>
<evidence type="ECO:0000313" key="5">
    <source>
        <dbReference type="EMBL" id="KAG9242603.1"/>
    </source>
</evidence>
<dbReference type="GO" id="GO:0036503">
    <property type="term" value="P:ERAD pathway"/>
    <property type="evidence" value="ECO:0007669"/>
    <property type="project" value="TreeGrafter"/>
</dbReference>
<organism evidence="5 6">
    <name type="scientific">Calycina marina</name>
    <dbReference type="NCBI Taxonomy" id="1763456"/>
    <lineage>
        <taxon>Eukaryota</taxon>
        <taxon>Fungi</taxon>
        <taxon>Dikarya</taxon>
        <taxon>Ascomycota</taxon>
        <taxon>Pezizomycotina</taxon>
        <taxon>Leotiomycetes</taxon>
        <taxon>Helotiales</taxon>
        <taxon>Pezizellaceae</taxon>
        <taxon>Calycina</taxon>
    </lineage>
</organism>
<keyword evidence="4" id="KW-1133">Transmembrane helix</keyword>
<dbReference type="OrthoDB" id="27934at2759"/>
<dbReference type="InterPro" id="IPR006597">
    <property type="entry name" value="Sel1-like"/>
</dbReference>
<dbReference type="InterPro" id="IPR050767">
    <property type="entry name" value="Sel1_AlgK"/>
</dbReference>
<dbReference type="Proteomes" id="UP000887226">
    <property type="component" value="Unassembled WGS sequence"/>
</dbReference>
<gene>
    <name evidence="5" type="ORF">BJ878DRAFT_464063</name>
</gene>
<keyword evidence="4" id="KW-0812">Transmembrane</keyword>
<keyword evidence="2" id="KW-0853">WD repeat</keyword>
<feature type="transmembrane region" description="Helical" evidence="4">
    <location>
        <begin position="1083"/>
        <end position="1102"/>
    </location>
</feature>
<dbReference type="AlphaFoldDB" id="A0A9P7YZ13"/>
<evidence type="ECO:0000256" key="4">
    <source>
        <dbReference type="SAM" id="Phobius"/>
    </source>
</evidence>
<dbReference type="PANTHER" id="PTHR11102">
    <property type="entry name" value="SEL-1-LIKE PROTEIN"/>
    <property type="match status" value="1"/>
</dbReference>
<dbReference type="Pfam" id="PF00400">
    <property type="entry name" value="WD40"/>
    <property type="match status" value="1"/>
</dbReference>
<protein>
    <submittedName>
        <fullName evidence="5">Uncharacterized protein</fullName>
    </submittedName>
</protein>
<comment type="similarity">
    <text evidence="1">Belongs to the sel-1 family.</text>
</comment>
<evidence type="ECO:0000256" key="1">
    <source>
        <dbReference type="ARBA" id="ARBA00038101"/>
    </source>
</evidence>
<comment type="caution">
    <text evidence="5">The sequence shown here is derived from an EMBL/GenBank/DDBJ whole genome shotgun (WGS) entry which is preliminary data.</text>
</comment>
<evidence type="ECO:0000313" key="6">
    <source>
        <dbReference type="Proteomes" id="UP000887226"/>
    </source>
</evidence>
<feature type="compositionally biased region" description="Polar residues" evidence="3">
    <location>
        <begin position="346"/>
        <end position="363"/>
    </location>
</feature>
<reference evidence="5" key="1">
    <citation type="journal article" date="2021" name="IMA Fungus">
        <title>Genomic characterization of three marine fungi, including Emericellopsis atlantica sp. nov. with signatures of a generalist lifestyle and marine biomass degradation.</title>
        <authorList>
            <person name="Hagestad O.C."/>
            <person name="Hou L."/>
            <person name="Andersen J.H."/>
            <person name="Hansen E.H."/>
            <person name="Altermark B."/>
            <person name="Li C."/>
            <person name="Kuhnert E."/>
            <person name="Cox R.J."/>
            <person name="Crous P.W."/>
            <person name="Spatafora J.W."/>
            <person name="Lail K."/>
            <person name="Amirebrahimi M."/>
            <person name="Lipzen A."/>
            <person name="Pangilinan J."/>
            <person name="Andreopoulos W."/>
            <person name="Hayes R.D."/>
            <person name="Ng V."/>
            <person name="Grigoriev I.V."/>
            <person name="Jackson S.A."/>
            <person name="Sutton T.D.S."/>
            <person name="Dobson A.D.W."/>
            <person name="Rama T."/>
        </authorList>
    </citation>
    <scope>NUCLEOTIDE SEQUENCE</scope>
    <source>
        <strain evidence="5">TRa3180A</strain>
    </source>
</reference>
<dbReference type="PANTHER" id="PTHR11102:SF147">
    <property type="entry name" value="SEL1L ADAPTOR SUBUNIT OF ERAD E3 UBIQUITIN LIGASE"/>
    <property type="match status" value="1"/>
</dbReference>
<feature type="region of interest" description="Disordered" evidence="3">
    <location>
        <begin position="346"/>
        <end position="368"/>
    </location>
</feature>
<name>A0A9P7YZ13_9HELO</name>
<evidence type="ECO:0000256" key="3">
    <source>
        <dbReference type="SAM" id="MobiDB-lite"/>
    </source>
</evidence>
<keyword evidence="4" id="KW-0472">Membrane</keyword>
<evidence type="ECO:0000256" key="2">
    <source>
        <dbReference type="PROSITE-ProRule" id="PRU00221"/>
    </source>
</evidence>
<dbReference type="GO" id="GO:0005789">
    <property type="term" value="C:endoplasmic reticulum membrane"/>
    <property type="evidence" value="ECO:0007669"/>
    <property type="project" value="TreeGrafter"/>
</dbReference>
<dbReference type="EMBL" id="MU254056">
    <property type="protein sequence ID" value="KAG9242603.1"/>
    <property type="molecule type" value="Genomic_DNA"/>
</dbReference>
<dbReference type="InterPro" id="IPR001680">
    <property type="entry name" value="WD40_rpt"/>
</dbReference>
<dbReference type="SUPFAM" id="SSF81901">
    <property type="entry name" value="HCP-like"/>
    <property type="match status" value="3"/>
</dbReference>
<dbReference type="InterPro" id="IPR015943">
    <property type="entry name" value="WD40/YVTN_repeat-like_dom_sf"/>
</dbReference>
<dbReference type="PROSITE" id="PS50082">
    <property type="entry name" value="WD_REPEATS_2"/>
    <property type="match status" value="1"/>
</dbReference>
<sequence length="1153" mass="127191">MYTLFNTDSHIVATPQNSAYVYEILPTSAGVATISSDDSLRLLDPTRLEDAPRYLVKGVNRDVTSLRVLSDVGIVATGGRDGRVVVTDLRSGAKAGEVVSEKTGTPAPILSLACSSPYGLAAGTELTNHQASVLLWDTRSLVEPVIHYIESHSDDVTELQFHPTRPQILLSGSTDGLVNIYNTTITDEEEALHQTINHGSSISHANFLSETDIFALSHDEKFSMYELVTNPEEGVEEPAPVHYGDLREGLGGEYISNVVTRPDGGAVLGIGAHRQDIRFRDAFDLVQFTKTDRWIFVPESKVTLFGAHGSELIRAFYFLDTLTKAVFLQFLLPFVNAELADNLDATNSVDESPQPSLTAQSPIPQKPIHRNVTNGFIAEELVDRALATLQRYERQNPRPSRKPGGIIGTASQYALALLPKLSSQGPTTKPENKGLPKALTEAVGLLEEAERLDNADAIHILAQMNFYGNFSYPRNFENAFSRYSTLASMGNSSAQHMIGFMYATAIGQTEMDQAKALLYYTFAAHAGNTRSEMALAYRYYTGIGTVRSCEVAVKHYKNVADKAIDWYRSGPPGGMAWVQESYRLADDDGGVYGEGASYSSAGQHANRGGPNSDAHAALDDVLEYLDLMSRKGDFSATLSLGRLYYRGQKGLPRSLKDAKRYFMKVAKLYWQRDGKVIESAREQKPKLERDATEAAGYLGKMFLRGEGVEQSYDKAKIWFKRGMSANDAGSQYNMALMCRDGLGVPKNSVMAQQLFQASAKQDYAPAQVALGAMYLDQGSPNDITVANKYFEFASRYGHIEGLYYLAELSNHGVGRERSCGSAAAFYKNVAEKADPLISSFTEANEAMGEGNTELALIDYLLAAEQGYEKAQANVAYLLDQEKSRWSVPSWLVIINSIRPKLLNNSALALIHWTRSAKQSNIDSMVKMGDYYLSGIGTSADTEKAAQCYTAASEFHQSAQALYNLGWMHENGVGLDQDFHLAKRYYDHALETNGEAYLPVTLSLLKLRLRSAWNTLTHGRINSIQDEPTPQKQWSLSEWINNFLQEDPSYLGEYDDEYLPEGDPMPGGDADGMYDDVIFEGLGILDYLLAMSFIFALIALIFHRRRVAGEVERQRQEGQQGGQQQPPLQQDDRGVFPGVGDPEFNQWVAGGVGH</sequence>
<dbReference type="PROSITE" id="PS50294">
    <property type="entry name" value="WD_REPEATS_REGION"/>
    <property type="match status" value="1"/>
</dbReference>
<dbReference type="SMART" id="SM00671">
    <property type="entry name" value="SEL1"/>
    <property type="match status" value="10"/>
</dbReference>